<feature type="region of interest" description="Disordered" evidence="1">
    <location>
        <begin position="426"/>
        <end position="490"/>
    </location>
</feature>
<feature type="region of interest" description="Disordered" evidence="1">
    <location>
        <begin position="71"/>
        <end position="108"/>
    </location>
</feature>
<feature type="compositionally biased region" description="Acidic residues" evidence="1">
    <location>
        <begin position="433"/>
        <end position="442"/>
    </location>
</feature>
<evidence type="ECO:0000313" key="2">
    <source>
        <dbReference type="EMBL" id="CCX17439.1"/>
    </source>
</evidence>
<gene>
    <name evidence="2" type="ORF">PCON_04443</name>
</gene>
<dbReference type="AlphaFoldDB" id="U4LBI4"/>
<name>U4LBI4_PYROM</name>
<evidence type="ECO:0000313" key="3">
    <source>
        <dbReference type="Proteomes" id="UP000018144"/>
    </source>
</evidence>
<dbReference type="OrthoDB" id="10469140at2759"/>
<accession>U4LBI4</accession>
<reference evidence="2 3" key="1">
    <citation type="journal article" date="2013" name="PLoS Genet.">
        <title>The genome and development-dependent transcriptomes of Pyronema confluens: a window into fungal evolution.</title>
        <authorList>
            <person name="Traeger S."/>
            <person name="Altegoer F."/>
            <person name="Freitag M."/>
            <person name="Gabaldon T."/>
            <person name="Kempken F."/>
            <person name="Kumar A."/>
            <person name="Marcet-Houben M."/>
            <person name="Poggeler S."/>
            <person name="Stajich J.E."/>
            <person name="Nowrousian M."/>
        </authorList>
    </citation>
    <scope>NUCLEOTIDE SEQUENCE [LARGE SCALE GENOMIC DNA]</scope>
    <source>
        <strain evidence="3">CBS 100304</strain>
        <tissue evidence="2">Vegetative mycelium</tissue>
    </source>
</reference>
<organism evidence="2 3">
    <name type="scientific">Pyronema omphalodes (strain CBS 100304)</name>
    <name type="common">Pyronema confluens</name>
    <dbReference type="NCBI Taxonomy" id="1076935"/>
    <lineage>
        <taxon>Eukaryota</taxon>
        <taxon>Fungi</taxon>
        <taxon>Dikarya</taxon>
        <taxon>Ascomycota</taxon>
        <taxon>Pezizomycotina</taxon>
        <taxon>Pezizomycetes</taxon>
        <taxon>Pezizales</taxon>
        <taxon>Pyronemataceae</taxon>
        <taxon>Pyronema</taxon>
    </lineage>
</organism>
<sequence length="490" mass="54893">MEQNPFDNPLHNPLAQPVECEPMDLEPPDLRPPKRTHADIESPVSTAPSTPMEEESIEFAMSTGKYMAYRPKGVRDLPSSPKKPNTRTSNPMTTHTGDPGPSRPDINRFSIPNPDDLGALWFKYNLSQVISFLESEKHIWSAVDLMYCNTTEAHTMIIASRSVQQLEKALQKSWIPEEIAQYGLGFLVLNDGINRLLDIASMYSDKGGYVLINGYMFKLGSSHLNDAKLFERRIVVDRDSGGATRRLEYGLKLIGPADKCGIETGLTFTPCGVPTLAVDLDSELALQRTTVRYDLRVSRWEGRSLSQKEFGRLTGFQSAIKFEGLVTFEWALVSEEIDCRPYVKLGDSGVWIMDDSPTPHLLGMAILGRFAFPSMAYVSSIMPIFEAIRMSSGSTPVLFADRTVYEHNNCLKCGLSNSKEMSKSKGKFKEEEVSYPEEESELDLSSILPEMSKSKGKSKEEEEETDPEEESELDLSNILADLELRDEYPL</sequence>
<feature type="region of interest" description="Disordered" evidence="1">
    <location>
        <begin position="1"/>
        <end position="59"/>
    </location>
</feature>
<keyword evidence="3" id="KW-1185">Reference proteome</keyword>
<feature type="compositionally biased region" description="Basic and acidic residues" evidence="1">
    <location>
        <begin position="28"/>
        <end position="40"/>
    </location>
</feature>
<dbReference type="Proteomes" id="UP000018144">
    <property type="component" value="Unassembled WGS sequence"/>
</dbReference>
<protein>
    <submittedName>
        <fullName evidence="2">Uncharacterized protein</fullName>
    </submittedName>
</protein>
<dbReference type="EMBL" id="HF936646">
    <property type="protein sequence ID" value="CCX17439.1"/>
    <property type="molecule type" value="Genomic_DNA"/>
</dbReference>
<feature type="compositionally biased region" description="Polar residues" evidence="1">
    <location>
        <begin position="82"/>
        <end position="96"/>
    </location>
</feature>
<proteinExistence type="predicted"/>
<evidence type="ECO:0000256" key="1">
    <source>
        <dbReference type="SAM" id="MobiDB-lite"/>
    </source>
</evidence>
<feature type="compositionally biased region" description="Acidic residues" evidence="1">
    <location>
        <begin position="461"/>
        <end position="473"/>
    </location>
</feature>